<dbReference type="EMBL" id="JACTNZ010000013">
    <property type="protein sequence ID" value="KAG5516545.1"/>
    <property type="molecule type" value="Genomic_DNA"/>
</dbReference>
<proteinExistence type="predicted"/>
<name>A0AAV6HUQ7_9ERIC</name>
<dbReference type="Proteomes" id="UP000823749">
    <property type="component" value="Chromosome 13"/>
</dbReference>
<feature type="compositionally biased region" description="Polar residues" evidence="1">
    <location>
        <begin position="76"/>
        <end position="86"/>
    </location>
</feature>
<accession>A0AAV6HUQ7</accession>
<evidence type="ECO:0000313" key="2">
    <source>
        <dbReference type="EMBL" id="KAG5516545.1"/>
    </source>
</evidence>
<reference evidence="2 3" key="1">
    <citation type="submission" date="2020-08" db="EMBL/GenBank/DDBJ databases">
        <title>Plant Genome Project.</title>
        <authorList>
            <person name="Zhang R.-G."/>
        </authorList>
    </citation>
    <scope>NUCLEOTIDE SEQUENCE [LARGE SCALE GENOMIC DNA]</scope>
    <source>
        <strain evidence="2">WSP0</strain>
        <tissue evidence="2">Leaf</tissue>
    </source>
</reference>
<keyword evidence="3" id="KW-1185">Reference proteome</keyword>
<gene>
    <name evidence="2" type="ORF">RHGRI_037303</name>
</gene>
<sequence length="93" mass="10020">MANVGIHGARDGSLTAAKGCSSASFCWHFETPSVVESTNWDLVKPIRTNQTNPTVIIHHPPHLGETQTGDPPDLGETQTGNTIGTSRETRINR</sequence>
<evidence type="ECO:0000313" key="3">
    <source>
        <dbReference type="Proteomes" id="UP000823749"/>
    </source>
</evidence>
<organism evidence="2 3">
    <name type="scientific">Rhododendron griersonianum</name>
    <dbReference type="NCBI Taxonomy" id="479676"/>
    <lineage>
        <taxon>Eukaryota</taxon>
        <taxon>Viridiplantae</taxon>
        <taxon>Streptophyta</taxon>
        <taxon>Embryophyta</taxon>
        <taxon>Tracheophyta</taxon>
        <taxon>Spermatophyta</taxon>
        <taxon>Magnoliopsida</taxon>
        <taxon>eudicotyledons</taxon>
        <taxon>Gunneridae</taxon>
        <taxon>Pentapetalae</taxon>
        <taxon>asterids</taxon>
        <taxon>Ericales</taxon>
        <taxon>Ericaceae</taxon>
        <taxon>Ericoideae</taxon>
        <taxon>Rhodoreae</taxon>
        <taxon>Rhododendron</taxon>
    </lineage>
</organism>
<protein>
    <submittedName>
        <fullName evidence="2">Uncharacterized protein</fullName>
    </submittedName>
</protein>
<comment type="caution">
    <text evidence="2">The sequence shown here is derived from an EMBL/GenBank/DDBJ whole genome shotgun (WGS) entry which is preliminary data.</text>
</comment>
<evidence type="ECO:0000256" key="1">
    <source>
        <dbReference type="SAM" id="MobiDB-lite"/>
    </source>
</evidence>
<feature type="region of interest" description="Disordered" evidence="1">
    <location>
        <begin position="52"/>
        <end position="93"/>
    </location>
</feature>
<dbReference type="AlphaFoldDB" id="A0AAV6HUQ7"/>